<gene>
    <name evidence="2" type="ORF">ACFSX5_02250</name>
</gene>
<keyword evidence="3" id="KW-1185">Reference proteome</keyword>
<name>A0ABW5QGI6_9HYPH</name>
<proteinExistence type="predicted"/>
<dbReference type="RefSeq" id="WP_386831372.1">
    <property type="nucleotide sequence ID" value="NZ_JBHUNP010000001.1"/>
</dbReference>
<evidence type="ECO:0000313" key="3">
    <source>
        <dbReference type="Proteomes" id="UP001597521"/>
    </source>
</evidence>
<keyword evidence="1" id="KW-0812">Transmembrane</keyword>
<accession>A0ABW5QGI6</accession>
<sequence>MTSPDPQHEEISVGRAIWRGLKCRCPNCGKGRLFHHYLEQVESCSMCGEPLAYYKGGIFVPLVVITVVITIAAIAMLIIELQGQGSPLLHLYAVVPPSIVIPLLLLPSAKGGIVGLMWSKGWSDEQDR</sequence>
<protein>
    <submittedName>
        <fullName evidence="2">DUF983 domain-containing protein</fullName>
    </submittedName>
</protein>
<dbReference type="EMBL" id="JBHUNP010000001">
    <property type="protein sequence ID" value="MFD2646611.1"/>
    <property type="molecule type" value="Genomic_DNA"/>
</dbReference>
<dbReference type="InterPro" id="IPR009325">
    <property type="entry name" value="DUF983"/>
</dbReference>
<comment type="caution">
    <text evidence="2">The sequence shown here is derived from an EMBL/GenBank/DDBJ whole genome shotgun (WGS) entry which is preliminary data.</text>
</comment>
<keyword evidence="1" id="KW-1133">Transmembrane helix</keyword>
<evidence type="ECO:0000256" key="1">
    <source>
        <dbReference type="SAM" id="Phobius"/>
    </source>
</evidence>
<reference evidence="3" key="1">
    <citation type="journal article" date="2019" name="Int. J. Syst. Evol. Microbiol.">
        <title>The Global Catalogue of Microorganisms (GCM) 10K type strain sequencing project: providing services to taxonomists for standard genome sequencing and annotation.</title>
        <authorList>
            <consortium name="The Broad Institute Genomics Platform"/>
            <consortium name="The Broad Institute Genome Sequencing Center for Infectious Disease"/>
            <person name="Wu L."/>
            <person name="Ma J."/>
        </authorList>
    </citation>
    <scope>NUCLEOTIDE SEQUENCE [LARGE SCALE GENOMIC DNA]</scope>
    <source>
        <strain evidence="3">CCM 7427</strain>
    </source>
</reference>
<organism evidence="2 3">
    <name type="scientific">Devosia albogilva</name>
    <dbReference type="NCBI Taxonomy" id="429726"/>
    <lineage>
        <taxon>Bacteria</taxon>
        <taxon>Pseudomonadati</taxon>
        <taxon>Pseudomonadota</taxon>
        <taxon>Alphaproteobacteria</taxon>
        <taxon>Hyphomicrobiales</taxon>
        <taxon>Devosiaceae</taxon>
        <taxon>Devosia</taxon>
    </lineage>
</organism>
<feature type="transmembrane region" description="Helical" evidence="1">
    <location>
        <begin position="99"/>
        <end position="118"/>
    </location>
</feature>
<keyword evidence="1" id="KW-0472">Membrane</keyword>
<evidence type="ECO:0000313" key="2">
    <source>
        <dbReference type="EMBL" id="MFD2646611.1"/>
    </source>
</evidence>
<dbReference type="Pfam" id="PF06170">
    <property type="entry name" value="DUF983"/>
    <property type="match status" value="1"/>
</dbReference>
<feature type="transmembrane region" description="Helical" evidence="1">
    <location>
        <begin position="58"/>
        <end position="79"/>
    </location>
</feature>
<dbReference type="Proteomes" id="UP001597521">
    <property type="component" value="Unassembled WGS sequence"/>
</dbReference>